<evidence type="ECO:0000313" key="15">
    <source>
        <dbReference type="Proteomes" id="UP000008922"/>
    </source>
</evidence>
<evidence type="ECO:0000256" key="9">
    <source>
        <dbReference type="ARBA" id="ARBA00034808"/>
    </source>
</evidence>
<comment type="catalytic activity">
    <reaction evidence="8">
        <text>Couples ATP hydrolysis with the unwinding of duplex DNA by translocating in the 3'-5' direction.</text>
        <dbReference type="EC" id="5.6.2.4"/>
    </reaction>
</comment>
<protein>
    <recommendedName>
        <fullName evidence="9">DNA 3'-5' helicase</fullName>
        <ecNumber evidence="9">5.6.2.4</ecNumber>
    </recommendedName>
</protein>
<comment type="catalytic activity">
    <reaction evidence="10">
        <text>ATP + H2O = ADP + phosphate + H(+)</text>
        <dbReference type="Rhea" id="RHEA:13065"/>
        <dbReference type="ChEBI" id="CHEBI:15377"/>
        <dbReference type="ChEBI" id="CHEBI:15378"/>
        <dbReference type="ChEBI" id="CHEBI:30616"/>
        <dbReference type="ChEBI" id="CHEBI:43474"/>
        <dbReference type="ChEBI" id="CHEBI:456216"/>
        <dbReference type="EC" id="5.6.2.4"/>
    </reaction>
</comment>
<evidence type="ECO:0000313" key="14">
    <source>
        <dbReference type="EMBL" id="BAJ64005.1"/>
    </source>
</evidence>
<keyword evidence="4 11" id="KW-0347">Helicase</keyword>
<evidence type="ECO:0000256" key="4">
    <source>
        <dbReference type="ARBA" id="ARBA00022806"/>
    </source>
</evidence>
<dbReference type="PANTHER" id="PTHR11070:SF2">
    <property type="entry name" value="ATP-DEPENDENT DNA HELICASE SRS2"/>
    <property type="match status" value="1"/>
</dbReference>
<dbReference type="STRING" id="926569.ANT_19790"/>
<dbReference type="GO" id="GO:0033202">
    <property type="term" value="C:DNA helicase complex"/>
    <property type="evidence" value="ECO:0007669"/>
    <property type="project" value="TreeGrafter"/>
</dbReference>
<keyword evidence="2 11" id="KW-0547">Nucleotide-binding</keyword>
<keyword evidence="15" id="KW-1185">Reference proteome</keyword>
<dbReference type="InParanoid" id="E8N6E1"/>
<dbReference type="EMBL" id="AP012029">
    <property type="protein sequence ID" value="BAJ64005.1"/>
    <property type="molecule type" value="Genomic_DNA"/>
</dbReference>
<evidence type="ECO:0000256" key="5">
    <source>
        <dbReference type="ARBA" id="ARBA00022840"/>
    </source>
</evidence>
<dbReference type="eggNOG" id="COG0210">
    <property type="taxonomic scope" value="Bacteria"/>
</dbReference>
<dbReference type="GO" id="GO:0003677">
    <property type="term" value="F:DNA binding"/>
    <property type="evidence" value="ECO:0007669"/>
    <property type="project" value="UniProtKB-KW"/>
</dbReference>
<dbReference type="PROSITE" id="PS51198">
    <property type="entry name" value="UVRD_HELICASE_ATP_BIND"/>
    <property type="match status" value="1"/>
</dbReference>
<dbReference type="Pfam" id="PF00580">
    <property type="entry name" value="UvrD-helicase"/>
    <property type="match status" value="1"/>
</dbReference>
<keyword evidence="7" id="KW-0413">Isomerase</keyword>
<feature type="binding site" evidence="11">
    <location>
        <begin position="25"/>
        <end position="32"/>
    </location>
    <ligand>
        <name>ATP</name>
        <dbReference type="ChEBI" id="CHEBI:30616"/>
    </ligand>
</feature>
<dbReference type="Pfam" id="PF13361">
    <property type="entry name" value="UvrD_C"/>
    <property type="match status" value="1"/>
</dbReference>
<reference evidence="14 15" key="1">
    <citation type="submission" date="2010-12" db="EMBL/GenBank/DDBJ databases">
        <title>Whole genome sequence of Anaerolinea thermophila UNI-1.</title>
        <authorList>
            <person name="Narita-Yamada S."/>
            <person name="Kishi E."/>
            <person name="Watanabe Y."/>
            <person name="Takasaki K."/>
            <person name="Ankai A."/>
            <person name="Oguchi A."/>
            <person name="Fukui S."/>
            <person name="Takahashi M."/>
            <person name="Yashiro I."/>
            <person name="Hosoyama A."/>
            <person name="Sekiguchi Y."/>
            <person name="Hanada S."/>
            <person name="Fujita N."/>
        </authorList>
    </citation>
    <scope>NUCLEOTIDE SEQUENCE [LARGE SCALE GENOMIC DNA]</scope>
    <source>
        <strain evidence="15">DSM 14523 / JCM 11388 / NBRC 100420 / UNI-1</strain>
    </source>
</reference>
<evidence type="ECO:0000256" key="10">
    <source>
        <dbReference type="ARBA" id="ARBA00048988"/>
    </source>
</evidence>
<dbReference type="Gene3D" id="1.10.10.160">
    <property type="match status" value="1"/>
</dbReference>
<name>E8N6E1_ANATU</name>
<dbReference type="HOGENOM" id="CLU_362043_0_0_0"/>
<dbReference type="InterPro" id="IPR013986">
    <property type="entry name" value="DExx_box_DNA_helicase_dom_sf"/>
</dbReference>
<evidence type="ECO:0000259" key="12">
    <source>
        <dbReference type="PROSITE" id="PS51198"/>
    </source>
</evidence>
<organism evidence="14 15">
    <name type="scientific">Anaerolinea thermophila (strain DSM 14523 / JCM 11388 / NBRC 100420 / UNI-1)</name>
    <dbReference type="NCBI Taxonomy" id="926569"/>
    <lineage>
        <taxon>Bacteria</taxon>
        <taxon>Bacillati</taxon>
        <taxon>Chloroflexota</taxon>
        <taxon>Anaerolineae</taxon>
        <taxon>Anaerolineales</taxon>
        <taxon>Anaerolineaceae</taxon>
        <taxon>Anaerolinea</taxon>
    </lineage>
</organism>
<evidence type="ECO:0000259" key="13">
    <source>
        <dbReference type="PROSITE" id="PS51217"/>
    </source>
</evidence>
<dbReference type="OrthoDB" id="9765670at2"/>
<dbReference type="PANTHER" id="PTHR11070">
    <property type="entry name" value="UVRD / RECB / PCRA DNA HELICASE FAMILY MEMBER"/>
    <property type="match status" value="1"/>
</dbReference>
<dbReference type="AlphaFoldDB" id="E8N6E1"/>
<dbReference type="GO" id="GO:0005829">
    <property type="term" value="C:cytosol"/>
    <property type="evidence" value="ECO:0007669"/>
    <property type="project" value="TreeGrafter"/>
</dbReference>
<dbReference type="GO" id="GO:0005524">
    <property type="term" value="F:ATP binding"/>
    <property type="evidence" value="ECO:0007669"/>
    <property type="project" value="UniProtKB-UniRule"/>
</dbReference>
<dbReference type="GO" id="GO:0043138">
    <property type="term" value="F:3'-5' DNA helicase activity"/>
    <property type="evidence" value="ECO:0007669"/>
    <property type="project" value="UniProtKB-EC"/>
</dbReference>
<dbReference type="GO" id="GO:0016887">
    <property type="term" value="F:ATP hydrolysis activity"/>
    <property type="evidence" value="ECO:0007669"/>
    <property type="project" value="RHEA"/>
</dbReference>
<proteinExistence type="inferred from homology"/>
<gene>
    <name evidence="14" type="ordered locus">ANT_19790</name>
</gene>
<accession>E8N6E1</accession>
<keyword evidence="6" id="KW-0238">DNA-binding</keyword>
<feature type="domain" description="UvrD-like helicase ATP-binding" evidence="12">
    <location>
        <begin position="4"/>
        <end position="318"/>
    </location>
</feature>
<dbReference type="InterPro" id="IPR014017">
    <property type="entry name" value="DNA_helicase_UvrD-like_C"/>
</dbReference>
<keyword evidence="5 11" id="KW-0067">ATP-binding</keyword>
<dbReference type="InterPro" id="IPR000212">
    <property type="entry name" value="DNA_helicase_UvrD/REP"/>
</dbReference>
<keyword evidence="3 11" id="KW-0378">Hydrolase</keyword>
<sequence length="751" mass="86504">MAEIRLRPSQQAILNYQGGWMGISAVPGAGKTFTLSRLAANLILGGRLEEDQEVLIVTLVNAAVDNFASRIASFLREAGVMPGIGYTVRTLHGLANDIVRERPELAGLPENYRIVDEGESDRILMDIARMWMRGHSDWIEHYLKPDLSSQDRDQVMREKIFGLIADLARTSIRYCKDQGITPQRLREELDRLPVPLPLAEVACELYEEYQKALQYRVAVDFDDLIYLAWFILEKDEVLLEQLRYRWPYILEDEAQDSSRLQEEILKKLAGSPGNWVRVGDPNQAIYETFTTANPEYLISFRKQPGVIARELPESGRSSPSIIRLANLLICWSQGLDEEDALKNGLALPLIQPTSQEDPKPNPPDVPQGVTLYMKALEDRKEFELVQQSLQRWLADEKNRDRTVAVLVPRNQRAMDIVEELNKHKIPVVDTLLKTTTQTRSAARMLKKVLEWLASPDSAVKLSDLYKVWRTAFSSSADEKPLMDRVAKWIHRQMPLEKWAFPLPGEDVLESEQLRQSDPALVEECVRFRELLRRWSMAVVLPVDQLILTLAQDLFTEPADLAVAHKLAGALDILKNMNPDWQLKDYVDELDKIVQNERRFVGFSKDDLNFNPDDYKGRVVVATMHKAKGLEWDRVYLLSVNNYDFPAGDPEDTYIAENWFIRNHLNLSAELLEQLRILFSHDEYEWYREGAATLRARRDYVRERLRLLYVGITRARQELIVTWNTGRKGRYHAARALMALDDLWRQNAQPTC</sequence>
<dbReference type="SUPFAM" id="SSF52540">
    <property type="entry name" value="P-loop containing nucleoside triphosphate hydrolases"/>
    <property type="match status" value="1"/>
</dbReference>
<dbReference type="Gene3D" id="3.40.50.300">
    <property type="entry name" value="P-loop containing nucleotide triphosphate hydrolases"/>
    <property type="match status" value="3"/>
</dbReference>
<evidence type="ECO:0000256" key="6">
    <source>
        <dbReference type="ARBA" id="ARBA00023125"/>
    </source>
</evidence>
<dbReference type="KEGG" id="atm:ANT_19790"/>
<dbReference type="RefSeq" id="WP_013560378.1">
    <property type="nucleotide sequence ID" value="NC_014960.1"/>
</dbReference>
<dbReference type="EC" id="5.6.2.4" evidence="9"/>
<feature type="domain" description="UvrD-like helicase C-terminal" evidence="13">
    <location>
        <begin position="340"/>
        <end position="628"/>
    </location>
</feature>
<dbReference type="InterPro" id="IPR014016">
    <property type="entry name" value="UvrD-like_ATP-bd"/>
</dbReference>
<dbReference type="InterPro" id="IPR027417">
    <property type="entry name" value="P-loop_NTPase"/>
</dbReference>
<evidence type="ECO:0000256" key="1">
    <source>
        <dbReference type="ARBA" id="ARBA00009922"/>
    </source>
</evidence>
<dbReference type="Proteomes" id="UP000008922">
    <property type="component" value="Chromosome"/>
</dbReference>
<comment type="similarity">
    <text evidence="1">Belongs to the helicase family. UvrD subfamily.</text>
</comment>
<evidence type="ECO:0000256" key="7">
    <source>
        <dbReference type="ARBA" id="ARBA00023235"/>
    </source>
</evidence>
<dbReference type="PROSITE" id="PS51217">
    <property type="entry name" value="UVRD_HELICASE_CTER"/>
    <property type="match status" value="1"/>
</dbReference>
<evidence type="ECO:0000256" key="3">
    <source>
        <dbReference type="ARBA" id="ARBA00022801"/>
    </source>
</evidence>
<evidence type="ECO:0000256" key="2">
    <source>
        <dbReference type="ARBA" id="ARBA00022741"/>
    </source>
</evidence>
<evidence type="ECO:0000256" key="8">
    <source>
        <dbReference type="ARBA" id="ARBA00034617"/>
    </source>
</evidence>
<dbReference type="GO" id="GO:0000725">
    <property type="term" value="P:recombinational repair"/>
    <property type="evidence" value="ECO:0007669"/>
    <property type="project" value="TreeGrafter"/>
</dbReference>
<evidence type="ECO:0000256" key="11">
    <source>
        <dbReference type="PROSITE-ProRule" id="PRU00560"/>
    </source>
</evidence>